<organism evidence="1 2">
    <name type="scientific">Mycena albidolilacea</name>
    <dbReference type="NCBI Taxonomy" id="1033008"/>
    <lineage>
        <taxon>Eukaryota</taxon>
        <taxon>Fungi</taxon>
        <taxon>Dikarya</taxon>
        <taxon>Basidiomycota</taxon>
        <taxon>Agaricomycotina</taxon>
        <taxon>Agaricomycetes</taxon>
        <taxon>Agaricomycetidae</taxon>
        <taxon>Agaricales</taxon>
        <taxon>Marasmiineae</taxon>
        <taxon>Mycenaceae</taxon>
        <taxon>Mycena</taxon>
    </lineage>
</organism>
<proteinExistence type="predicted"/>
<keyword evidence="2" id="KW-1185">Reference proteome</keyword>
<reference evidence="1" key="1">
    <citation type="submission" date="2023-03" db="EMBL/GenBank/DDBJ databases">
        <title>Massive genome expansion in bonnet fungi (Mycena s.s.) driven by repeated elements and novel gene families across ecological guilds.</title>
        <authorList>
            <consortium name="Lawrence Berkeley National Laboratory"/>
            <person name="Harder C.B."/>
            <person name="Miyauchi S."/>
            <person name="Viragh M."/>
            <person name="Kuo A."/>
            <person name="Thoen E."/>
            <person name="Andreopoulos B."/>
            <person name="Lu D."/>
            <person name="Skrede I."/>
            <person name="Drula E."/>
            <person name="Henrissat B."/>
            <person name="Morin E."/>
            <person name="Kohler A."/>
            <person name="Barry K."/>
            <person name="LaButti K."/>
            <person name="Morin E."/>
            <person name="Salamov A."/>
            <person name="Lipzen A."/>
            <person name="Mereny Z."/>
            <person name="Hegedus B."/>
            <person name="Baldrian P."/>
            <person name="Stursova M."/>
            <person name="Weitz H."/>
            <person name="Taylor A."/>
            <person name="Grigoriev I.V."/>
            <person name="Nagy L.G."/>
            <person name="Martin F."/>
            <person name="Kauserud H."/>
        </authorList>
    </citation>
    <scope>NUCLEOTIDE SEQUENCE</scope>
    <source>
        <strain evidence="1">CBHHK002</strain>
    </source>
</reference>
<gene>
    <name evidence="1" type="ORF">DFH08DRAFT_819801</name>
</gene>
<evidence type="ECO:0000313" key="2">
    <source>
        <dbReference type="Proteomes" id="UP001218218"/>
    </source>
</evidence>
<sequence>MELQIHKRWGLLHWDMIPALRLSSHWPGLVKVANKWGIFFCHKVEPVTQLPVQGRHQHITVARGHGGGSNTASEVLFDHKFKFNFTQEGRGILFRFMVRITNLPVVSPVTELVVELVRYNAQKQRQKQGVWAQSIYSGSNFEDDRSKIELGESLWFQGMKWACTRGFSKKWHETQVPFPLKQLDAIQAPIHPCVAGLGRQSIGNTVESQ</sequence>
<dbReference type="EMBL" id="JARIHO010000057">
    <property type="protein sequence ID" value="KAJ7318524.1"/>
    <property type="molecule type" value="Genomic_DNA"/>
</dbReference>
<accession>A0AAD6ZDF8</accession>
<dbReference type="AlphaFoldDB" id="A0AAD6ZDF8"/>
<name>A0AAD6ZDF8_9AGAR</name>
<evidence type="ECO:0000313" key="1">
    <source>
        <dbReference type="EMBL" id="KAJ7318524.1"/>
    </source>
</evidence>
<protein>
    <submittedName>
        <fullName evidence="1">Uncharacterized protein</fullName>
    </submittedName>
</protein>
<comment type="caution">
    <text evidence="1">The sequence shown here is derived from an EMBL/GenBank/DDBJ whole genome shotgun (WGS) entry which is preliminary data.</text>
</comment>
<dbReference type="Proteomes" id="UP001218218">
    <property type="component" value="Unassembled WGS sequence"/>
</dbReference>